<feature type="non-terminal residue" evidence="2">
    <location>
        <position position="113"/>
    </location>
</feature>
<gene>
    <name evidence="2" type="ORF">PoB_001668200</name>
</gene>
<evidence type="ECO:0000313" key="3">
    <source>
        <dbReference type="Proteomes" id="UP000735302"/>
    </source>
</evidence>
<evidence type="ECO:0000313" key="2">
    <source>
        <dbReference type="EMBL" id="GFN90176.1"/>
    </source>
</evidence>
<protein>
    <submittedName>
        <fullName evidence="2">Uncharacterized protein</fullName>
    </submittedName>
</protein>
<keyword evidence="3" id="KW-1185">Reference proteome</keyword>
<sequence>MPAQHTGHALTRKDQWLRIHQEPEQQHTNGRNSKRLSNTTISNIRISKIRISNIGSVALGEPRVAHLKLTHCRLPFSTGSFASAMEVFAQVGEYFVELVCPLSIPMFLPDGVD</sequence>
<feature type="region of interest" description="Disordered" evidence="1">
    <location>
        <begin position="1"/>
        <end position="39"/>
    </location>
</feature>
<feature type="compositionally biased region" description="Basic and acidic residues" evidence="1">
    <location>
        <begin position="11"/>
        <end position="25"/>
    </location>
</feature>
<dbReference type="AlphaFoldDB" id="A0AAV3Z6M9"/>
<organism evidence="2 3">
    <name type="scientific">Plakobranchus ocellatus</name>
    <dbReference type="NCBI Taxonomy" id="259542"/>
    <lineage>
        <taxon>Eukaryota</taxon>
        <taxon>Metazoa</taxon>
        <taxon>Spiralia</taxon>
        <taxon>Lophotrochozoa</taxon>
        <taxon>Mollusca</taxon>
        <taxon>Gastropoda</taxon>
        <taxon>Heterobranchia</taxon>
        <taxon>Euthyneura</taxon>
        <taxon>Panpulmonata</taxon>
        <taxon>Sacoglossa</taxon>
        <taxon>Placobranchoidea</taxon>
        <taxon>Plakobranchidae</taxon>
        <taxon>Plakobranchus</taxon>
    </lineage>
</organism>
<comment type="caution">
    <text evidence="2">The sequence shown here is derived from an EMBL/GenBank/DDBJ whole genome shotgun (WGS) entry which is preliminary data.</text>
</comment>
<dbReference type="EMBL" id="BLXT01001998">
    <property type="protein sequence ID" value="GFN90176.1"/>
    <property type="molecule type" value="Genomic_DNA"/>
</dbReference>
<dbReference type="Proteomes" id="UP000735302">
    <property type="component" value="Unassembled WGS sequence"/>
</dbReference>
<proteinExistence type="predicted"/>
<name>A0AAV3Z6M9_9GAST</name>
<evidence type="ECO:0000256" key="1">
    <source>
        <dbReference type="SAM" id="MobiDB-lite"/>
    </source>
</evidence>
<accession>A0AAV3Z6M9</accession>
<reference evidence="2 3" key="1">
    <citation type="journal article" date="2021" name="Elife">
        <title>Chloroplast acquisition without the gene transfer in kleptoplastic sea slugs, Plakobranchus ocellatus.</title>
        <authorList>
            <person name="Maeda T."/>
            <person name="Takahashi S."/>
            <person name="Yoshida T."/>
            <person name="Shimamura S."/>
            <person name="Takaki Y."/>
            <person name="Nagai Y."/>
            <person name="Toyoda A."/>
            <person name="Suzuki Y."/>
            <person name="Arimoto A."/>
            <person name="Ishii H."/>
            <person name="Satoh N."/>
            <person name="Nishiyama T."/>
            <person name="Hasebe M."/>
            <person name="Maruyama T."/>
            <person name="Minagawa J."/>
            <person name="Obokata J."/>
            <person name="Shigenobu S."/>
        </authorList>
    </citation>
    <scope>NUCLEOTIDE SEQUENCE [LARGE SCALE GENOMIC DNA]</scope>
</reference>